<reference evidence="2" key="1">
    <citation type="submission" date="2014-09" db="EMBL/GenBank/DDBJ databases">
        <authorList>
            <person name="Magalhaes I.L.F."/>
            <person name="Oliveira U."/>
            <person name="Santos F.R."/>
            <person name="Vidigal T.H.D.A."/>
            <person name="Brescovit A.D."/>
            <person name="Santos A.J."/>
        </authorList>
    </citation>
    <scope>NUCLEOTIDE SEQUENCE</scope>
    <source>
        <tissue evidence="2">Shoot tissue taken approximately 20 cm above the soil surface</tissue>
    </source>
</reference>
<name>A0A0A9ETT7_ARUDO</name>
<dbReference type="AlphaFoldDB" id="A0A0A9ETT7"/>
<dbReference type="EMBL" id="GBRH01193786">
    <property type="protein sequence ID" value="JAE04110.1"/>
    <property type="molecule type" value="Transcribed_RNA"/>
</dbReference>
<evidence type="ECO:0000313" key="2">
    <source>
        <dbReference type="EMBL" id="JAE04110.1"/>
    </source>
</evidence>
<feature type="region of interest" description="Disordered" evidence="1">
    <location>
        <begin position="77"/>
        <end position="96"/>
    </location>
</feature>
<reference evidence="2" key="2">
    <citation type="journal article" date="2015" name="Data Brief">
        <title>Shoot transcriptome of the giant reed, Arundo donax.</title>
        <authorList>
            <person name="Barrero R.A."/>
            <person name="Guerrero F.D."/>
            <person name="Moolhuijzen P."/>
            <person name="Goolsby J.A."/>
            <person name="Tidwell J."/>
            <person name="Bellgard S.E."/>
            <person name="Bellgard M.I."/>
        </authorList>
    </citation>
    <scope>NUCLEOTIDE SEQUENCE</scope>
    <source>
        <tissue evidence="2">Shoot tissue taken approximately 20 cm above the soil surface</tissue>
    </source>
</reference>
<proteinExistence type="predicted"/>
<protein>
    <submittedName>
        <fullName evidence="2">Uncharacterized protein</fullName>
    </submittedName>
</protein>
<organism evidence="2">
    <name type="scientific">Arundo donax</name>
    <name type="common">Giant reed</name>
    <name type="synonym">Donax arundinaceus</name>
    <dbReference type="NCBI Taxonomy" id="35708"/>
    <lineage>
        <taxon>Eukaryota</taxon>
        <taxon>Viridiplantae</taxon>
        <taxon>Streptophyta</taxon>
        <taxon>Embryophyta</taxon>
        <taxon>Tracheophyta</taxon>
        <taxon>Spermatophyta</taxon>
        <taxon>Magnoliopsida</taxon>
        <taxon>Liliopsida</taxon>
        <taxon>Poales</taxon>
        <taxon>Poaceae</taxon>
        <taxon>PACMAD clade</taxon>
        <taxon>Arundinoideae</taxon>
        <taxon>Arundineae</taxon>
        <taxon>Arundo</taxon>
    </lineage>
</organism>
<accession>A0A0A9ETT7</accession>
<evidence type="ECO:0000256" key="1">
    <source>
        <dbReference type="SAM" id="MobiDB-lite"/>
    </source>
</evidence>
<sequence>MQAQFPHLGLPPPGAGAAAAAALEGYHHHHYLPLQMQQHQFFQQGLHGYHFADADGGFHRGVASGLLAQLAAIKMEEHGNGGGGAASHEQYWPGNGGGGGWPAEFLSGFSSSSSGNVL</sequence>